<accession>A0A9E6UG65</accession>
<dbReference type="PANTHER" id="PTHR19353:SF73">
    <property type="entry name" value="FATTY ACID DESATURASE"/>
    <property type="match status" value="1"/>
</dbReference>
<evidence type="ECO:0000259" key="2">
    <source>
        <dbReference type="Pfam" id="PF00487"/>
    </source>
</evidence>
<dbReference type="GO" id="GO:0016717">
    <property type="term" value="F:oxidoreductase activity, acting on paired donors, with oxidation of a pair of donors resulting in the reduction of molecular oxygen to two molecules of water"/>
    <property type="evidence" value="ECO:0007669"/>
    <property type="project" value="TreeGrafter"/>
</dbReference>
<feature type="domain" description="Fatty acid desaturase" evidence="2">
    <location>
        <begin position="58"/>
        <end position="303"/>
    </location>
</feature>
<protein>
    <submittedName>
        <fullName evidence="3">Fatty acid desaturase</fullName>
    </submittedName>
</protein>
<evidence type="ECO:0000313" key="4">
    <source>
        <dbReference type="Proteomes" id="UP000825701"/>
    </source>
</evidence>
<dbReference type="InterPro" id="IPR012171">
    <property type="entry name" value="Fatty_acid_desaturase"/>
</dbReference>
<dbReference type="CDD" id="cd03507">
    <property type="entry name" value="Delta12-FADS-like"/>
    <property type="match status" value="1"/>
</dbReference>
<name>A0A9E6UG65_9HYPH</name>
<dbReference type="RefSeq" id="WP_261401346.1">
    <property type="nucleotide sequence ID" value="NZ_CP081869.1"/>
</dbReference>
<dbReference type="InterPro" id="IPR005804">
    <property type="entry name" value="FA_desaturase_dom"/>
</dbReference>
<keyword evidence="1" id="KW-1133">Transmembrane helix</keyword>
<proteinExistence type="predicted"/>
<keyword evidence="1" id="KW-0812">Transmembrane</keyword>
<dbReference type="GO" id="GO:0006629">
    <property type="term" value="P:lipid metabolic process"/>
    <property type="evidence" value="ECO:0007669"/>
    <property type="project" value="InterPro"/>
</dbReference>
<dbReference type="Pfam" id="PF00487">
    <property type="entry name" value="FA_desaturase"/>
    <property type="match status" value="1"/>
</dbReference>
<keyword evidence="1" id="KW-0472">Membrane</keyword>
<feature type="transmembrane region" description="Helical" evidence="1">
    <location>
        <begin position="216"/>
        <end position="236"/>
    </location>
</feature>
<dbReference type="GO" id="GO:0016020">
    <property type="term" value="C:membrane"/>
    <property type="evidence" value="ECO:0007669"/>
    <property type="project" value="TreeGrafter"/>
</dbReference>
<dbReference type="Proteomes" id="UP000825701">
    <property type="component" value="Chromosome"/>
</dbReference>
<feature type="transmembrane region" description="Helical" evidence="1">
    <location>
        <begin position="31"/>
        <end position="53"/>
    </location>
</feature>
<evidence type="ECO:0000256" key="1">
    <source>
        <dbReference type="SAM" id="Phobius"/>
    </source>
</evidence>
<feature type="transmembrane region" description="Helical" evidence="1">
    <location>
        <begin position="59"/>
        <end position="77"/>
    </location>
</feature>
<evidence type="ECO:0000313" key="3">
    <source>
        <dbReference type="EMBL" id="QZN98427.1"/>
    </source>
</evidence>
<dbReference type="PANTHER" id="PTHR19353">
    <property type="entry name" value="FATTY ACID DESATURASE 2"/>
    <property type="match status" value="1"/>
</dbReference>
<dbReference type="AlphaFoldDB" id="A0A9E6UG65"/>
<sequence length="347" mass="39219">MAAADIEITRVDADGLRRSLRAFQTPDTLRSAFEFGLTVVLFAATWAAMAIALSYELGWLYALLIPPAAGLLLRLFMVQHDCGHGSFFATRKANDWVGRVVGVLTMTDYEHWRRSHAIHHATSGNLDRRGVGDIDTLTVDEYRALPGLKRLAYRLYRNPLVMFGIGPSYVFLLQGRLPVGFMRSGRALWVSTMTTNAAILVLAALLAWAVGPATFFMIQLPIVVLAATIGVWLFFVQHQFDRTHWSKNDEWNASEAALYGSSYYHMPAPLSWLTANIGIHHVHHLSSRIPFYRLPEVLREFPELRDIGRLTLWESLKCVPLTLWDETSQRLISFREFYASSRAARPA</sequence>
<keyword evidence="4" id="KW-1185">Reference proteome</keyword>
<gene>
    <name evidence="3" type="ORF">K6K41_15200</name>
</gene>
<feature type="transmembrane region" description="Helical" evidence="1">
    <location>
        <begin position="187"/>
        <end position="210"/>
    </location>
</feature>
<organism evidence="3 4">
    <name type="scientific">Chenggangzhangella methanolivorans</name>
    <dbReference type="NCBI Taxonomy" id="1437009"/>
    <lineage>
        <taxon>Bacteria</taxon>
        <taxon>Pseudomonadati</taxon>
        <taxon>Pseudomonadota</taxon>
        <taxon>Alphaproteobacteria</taxon>
        <taxon>Hyphomicrobiales</taxon>
        <taxon>Methylopilaceae</taxon>
        <taxon>Chenggangzhangella</taxon>
    </lineage>
</organism>
<dbReference type="EMBL" id="CP081869">
    <property type="protein sequence ID" value="QZN98427.1"/>
    <property type="molecule type" value="Genomic_DNA"/>
</dbReference>
<reference evidence="3" key="1">
    <citation type="submission" date="2021-08" db="EMBL/GenBank/DDBJ databases">
        <authorList>
            <person name="Zhang H."/>
            <person name="Xu M."/>
            <person name="Yu Z."/>
            <person name="Yang L."/>
            <person name="Cai Y."/>
        </authorList>
    </citation>
    <scope>NUCLEOTIDE SEQUENCE</scope>
    <source>
        <strain evidence="3">CHL1</strain>
    </source>
</reference>
<dbReference type="KEGG" id="cmet:K6K41_15200"/>